<dbReference type="FunCoup" id="A0A1U8B699">
    <property type="interactions" value="937"/>
</dbReference>
<dbReference type="PANTHER" id="PTHR34120:SF2">
    <property type="entry name" value="OS01G0860900 PROTEIN"/>
    <property type="match status" value="1"/>
</dbReference>
<dbReference type="PANTHER" id="PTHR34120">
    <property type="entry name" value="EXPRESSED PROTEIN"/>
    <property type="match status" value="1"/>
</dbReference>
<evidence type="ECO:0000256" key="1">
    <source>
        <dbReference type="SAM" id="MobiDB-lite"/>
    </source>
</evidence>
<name>A0A1U8B699_NELNU</name>
<gene>
    <name evidence="3" type="primary">LOC104607736</name>
</gene>
<evidence type="ECO:0000313" key="2">
    <source>
        <dbReference type="Proteomes" id="UP000189703"/>
    </source>
</evidence>
<feature type="region of interest" description="Disordered" evidence="1">
    <location>
        <begin position="70"/>
        <end position="91"/>
    </location>
</feature>
<evidence type="ECO:0000313" key="3">
    <source>
        <dbReference type="RefSeq" id="XP_010271738.1"/>
    </source>
</evidence>
<dbReference type="GeneID" id="104607736"/>
<feature type="compositionally biased region" description="Low complexity" evidence="1">
    <location>
        <begin position="147"/>
        <end position="160"/>
    </location>
</feature>
<dbReference type="OrthoDB" id="696504at2759"/>
<keyword evidence="2" id="KW-1185">Reference proteome</keyword>
<dbReference type="OMA" id="CKHAPSR"/>
<dbReference type="AlphaFoldDB" id="A0A1U8B699"/>
<dbReference type="eggNOG" id="ENOG502RXXH">
    <property type="taxonomic scope" value="Eukaryota"/>
</dbReference>
<organism evidence="2 3">
    <name type="scientific">Nelumbo nucifera</name>
    <name type="common">Sacred lotus</name>
    <dbReference type="NCBI Taxonomy" id="4432"/>
    <lineage>
        <taxon>Eukaryota</taxon>
        <taxon>Viridiplantae</taxon>
        <taxon>Streptophyta</taxon>
        <taxon>Embryophyta</taxon>
        <taxon>Tracheophyta</taxon>
        <taxon>Spermatophyta</taxon>
        <taxon>Magnoliopsida</taxon>
        <taxon>Proteales</taxon>
        <taxon>Nelumbonaceae</taxon>
        <taxon>Nelumbo</taxon>
    </lineage>
</organism>
<sequence length="316" mass="34954">MPQGDLETLVCGGGGGDGKIACETLIGDHRPPENKDHLEDPPDQPAESFWLSKDQELDWFDQNVFYERKDSKKGISNNNNHSSNLNPSLNSNFSSQRYSLNLKSKASIIGLPKPQKSCYADCRFRRSCRASNARLFPKKTDSASGKPAVPVSEPSSPRVSCIGRVRPKDRSRHRGRNRRRSAEKAEKTAATAPVTPKSKREKTGIWASLKAIFRSGCKAQQAVKIDEQPIFSPAQESVSSIPFKSPASITASEIEPPPPGLAGLKRFASGRRSETWIADDLDESFGRESIWQRRNLDPPKELDCRRKWGVVGPASV</sequence>
<feature type="region of interest" description="Disordered" evidence="1">
    <location>
        <begin position="137"/>
        <end position="202"/>
    </location>
</feature>
<reference evidence="3" key="1">
    <citation type="submission" date="2025-08" db="UniProtKB">
        <authorList>
            <consortium name="RefSeq"/>
        </authorList>
    </citation>
    <scope>IDENTIFICATION</scope>
</reference>
<proteinExistence type="predicted"/>
<dbReference type="KEGG" id="nnu:104607736"/>
<protein>
    <submittedName>
        <fullName evidence="3">Uncharacterized protein LOC104607736</fullName>
    </submittedName>
</protein>
<feature type="compositionally biased region" description="Basic residues" evidence="1">
    <location>
        <begin position="165"/>
        <end position="179"/>
    </location>
</feature>
<dbReference type="InParanoid" id="A0A1U8B699"/>
<dbReference type="Proteomes" id="UP000189703">
    <property type="component" value="Unplaced"/>
</dbReference>
<feature type="compositionally biased region" description="Basic and acidic residues" evidence="1">
    <location>
        <begin position="26"/>
        <end position="40"/>
    </location>
</feature>
<feature type="compositionally biased region" description="Low complexity" evidence="1">
    <location>
        <begin position="76"/>
        <end position="91"/>
    </location>
</feature>
<feature type="region of interest" description="Disordered" evidence="1">
    <location>
        <begin position="22"/>
        <end position="48"/>
    </location>
</feature>
<dbReference type="RefSeq" id="XP_010271738.1">
    <property type="nucleotide sequence ID" value="XM_010273436.1"/>
</dbReference>
<accession>A0A1U8B699</accession>